<evidence type="ECO:0000256" key="1">
    <source>
        <dbReference type="SAM" id="MobiDB-lite"/>
    </source>
</evidence>
<name>A0ABU6Y5Y9_9FABA</name>
<organism evidence="2 3">
    <name type="scientific">Stylosanthes scabra</name>
    <dbReference type="NCBI Taxonomy" id="79078"/>
    <lineage>
        <taxon>Eukaryota</taxon>
        <taxon>Viridiplantae</taxon>
        <taxon>Streptophyta</taxon>
        <taxon>Embryophyta</taxon>
        <taxon>Tracheophyta</taxon>
        <taxon>Spermatophyta</taxon>
        <taxon>Magnoliopsida</taxon>
        <taxon>eudicotyledons</taxon>
        <taxon>Gunneridae</taxon>
        <taxon>Pentapetalae</taxon>
        <taxon>rosids</taxon>
        <taxon>fabids</taxon>
        <taxon>Fabales</taxon>
        <taxon>Fabaceae</taxon>
        <taxon>Papilionoideae</taxon>
        <taxon>50 kb inversion clade</taxon>
        <taxon>dalbergioids sensu lato</taxon>
        <taxon>Dalbergieae</taxon>
        <taxon>Pterocarpus clade</taxon>
        <taxon>Stylosanthes</taxon>
    </lineage>
</organism>
<accession>A0ABU6Y5Y9</accession>
<comment type="caution">
    <text evidence="2">The sequence shown here is derived from an EMBL/GenBank/DDBJ whole genome shotgun (WGS) entry which is preliminary data.</text>
</comment>
<dbReference type="Proteomes" id="UP001341840">
    <property type="component" value="Unassembled WGS sequence"/>
</dbReference>
<dbReference type="EMBL" id="JASCZI010241703">
    <property type="protein sequence ID" value="MED6205321.1"/>
    <property type="molecule type" value="Genomic_DNA"/>
</dbReference>
<protein>
    <submittedName>
        <fullName evidence="2">Uncharacterized protein</fullName>
    </submittedName>
</protein>
<gene>
    <name evidence="2" type="ORF">PIB30_016703</name>
</gene>
<evidence type="ECO:0000313" key="3">
    <source>
        <dbReference type="Proteomes" id="UP001341840"/>
    </source>
</evidence>
<sequence>MLARINDVEKMIGEKVEQSTEKMKHPPDRGVPMMQRKERRRSTHCHNFTHIDEAPWSTSGGGAAPCRSSHEVIFWLQTYMELGVHGHGVWEGNCLPEAHLAGPKPQATFNPLGALASSQ</sequence>
<feature type="compositionally biased region" description="Basic and acidic residues" evidence="1">
    <location>
        <begin position="1"/>
        <end position="28"/>
    </location>
</feature>
<evidence type="ECO:0000313" key="2">
    <source>
        <dbReference type="EMBL" id="MED6205321.1"/>
    </source>
</evidence>
<feature type="region of interest" description="Disordered" evidence="1">
    <location>
        <begin position="1"/>
        <end position="46"/>
    </location>
</feature>
<reference evidence="2 3" key="1">
    <citation type="journal article" date="2023" name="Plants (Basel)">
        <title>Bridging the Gap: Combining Genomics and Transcriptomics Approaches to Understand Stylosanthes scabra, an Orphan Legume from the Brazilian Caatinga.</title>
        <authorList>
            <person name="Ferreira-Neto J.R.C."/>
            <person name="da Silva M.D."/>
            <person name="Binneck E."/>
            <person name="de Melo N.F."/>
            <person name="da Silva R.H."/>
            <person name="de Melo A.L.T.M."/>
            <person name="Pandolfi V."/>
            <person name="Bustamante F.O."/>
            <person name="Brasileiro-Vidal A.C."/>
            <person name="Benko-Iseppon A.M."/>
        </authorList>
    </citation>
    <scope>NUCLEOTIDE SEQUENCE [LARGE SCALE GENOMIC DNA]</scope>
    <source>
        <tissue evidence="2">Leaves</tissue>
    </source>
</reference>
<keyword evidence="3" id="KW-1185">Reference proteome</keyword>
<proteinExistence type="predicted"/>